<proteinExistence type="predicted"/>
<evidence type="ECO:0000313" key="2">
    <source>
        <dbReference type="Proteomes" id="UP001500253"/>
    </source>
</evidence>
<sequence>MQRLLGRARWDADRLRDPGGELFPDVRPGRPRRLWAFGERPGDDLVGGKGVQAADQERRVVIDRR</sequence>
<dbReference type="Proteomes" id="UP001500253">
    <property type="component" value="Unassembled WGS sequence"/>
</dbReference>
<reference evidence="1 2" key="1">
    <citation type="journal article" date="2019" name="Int. J. Syst. Evol. Microbiol.">
        <title>The Global Catalogue of Microorganisms (GCM) 10K type strain sequencing project: providing services to taxonomists for standard genome sequencing and annotation.</title>
        <authorList>
            <consortium name="The Broad Institute Genomics Platform"/>
            <consortium name="The Broad Institute Genome Sequencing Center for Infectious Disease"/>
            <person name="Wu L."/>
            <person name="Ma J."/>
        </authorList>
    </citation>
    <scope>NUCLEOTIDE SEQUENCE [LARGE SCALE GENOMIC DNA]</scope>
    <source>
        <strain evidence="1 2">JCM 4316</strain>
    </source>
</reference>
<comment type="caution">
    <text evidence="1">The sequence shown here is derived from an EMBL/GenBank/DDBJ whole genome shotgun (WGS) entry which is preliminary data.</text>
</comment>
<gene>
    <name evidence="1" type="ORF">GCM10010246_03600</name>
</gene>
<accession>A0ABN3FB96</accession>
<evidence type="ECO:0000313" key="1">
    <source>
        <dbReference type="EMBL" id="GAA2325648.1"/>
    </source>
</evidence>
<dbReference type="EMBL" id="BAAASD010000001">
    <property type="protein sequence ID" value="GAA2325648.1"/>
    <property type="molecule type" value="Genomic_DNA"/>
</dbReference>
<keyword evidence="2" id="KW-1185">Reference proteome</keyword>
<protein>
    <submittedName>
        <fullName evidence="1">Uncharacterized protein</fullName>
    </submittedName>
</protein>
<name>A0ABN3FB96_9ACTN</name>
<organism evidence="1 2">
    <name type="scientific">Streptomyces cuspidosporus</name>
    <dbReference type="NCBI Taxonomy" id="66882"/>
    <lineage>
        <taxon>Bacteria</taxon>
        <taxon>Bacillati</taxon>
        <taxon>Actinomycetota</taxon>
        <taxon>Actinomycetes</taxon>
        <taxon>Kitasatosporales</taxon>
        <taxon>Streptomycetaceae</taxon>
        <taxon>Streptomyces</taxon>
    </lineage>
</organism>